<dbReference type="GO" id="GO:0008843">
    <property type="term" value="F:endochitinase activity"/>
    <property type="evidence" value="ECO:0007669"/>
    <property type="project" value="UniProtKB-EC"/>
</dbReference>
<feature type="region of interest" description="Disordered" evidence="8">
    <location>
        <begin position="519"/>
        <end position="553"/>
    </location>
</feature>
<dbReference type="GO" id="GO:0005576">
    <property type="term" value="C:extracellular region"/>
    <property type="evidence" value="ECO:0007669"/>
    <property type="project" value="InterPro"/>
</dbReference>
<dbReference type="InterPro" id="IPR001223">
    <property type="entry name" value="Glyco_hydro18_cat"/>
</dbReference>
<dbReference type="InterPro" id="IPR003610">
    <property type="entry name" value="CBM5/12"/>
</dbReference>
<dbReference type="Pfam" id="PF02839">
    <property type="entry name" value="CBM_5_12"/>
    <property type="match status" value="2"/>
</dbReference>
<dbReference type="Gene3D" id="2.10.10.20">
    <property type="entry name" value="Carbohydrate-binding module superfamily 5/12"/>
    <property type="match status" value="2"/>
</dbReference>
<dbReference type="PANTHER" id="PTHR11177">
    <property type="entry name" value="CHITINASE"/>
    <property type="match status" value="1"/>
</dbReference>
<evidence type="ECO:0000256" key="4">
    <source>
        <dbReference type="ARBA" id="ARBA00023024"/>
    </source>
</evidence>
<comment type="caution">
    <text evidence="10">The sequence shown here is derived from an EMBL/GenBank/DDBJ whole genome shotgun (WGS) entry which is preliminary data.</text>
</comment>
<evidence type="ECO:0000256" key="1">
    <source>
        <dbReference type="ARBA" id="ARBA00000822"/>
    </source>
</evidence>
<dbReference type="PANTHER" id="PTHR11177:SF317">
    <property type="entry name" value="CHITINASE 12-RELATED"/>
    <property type="match status" value="1"/>
</dbReference>
<dbReference type="EC" id="3.2.1.14" evidence="2"/>
<evidence type="ECO:0000256" key="7">
    <source>
        <dbReference type="RuleBase" id="RU000489"/>
    </source>
</evidence>
<evidence type="ECO:0000256" key="3">
    <source>
        <dbReference type="ARBA" id="ARBA00022801"/>
    </source>
</evidence>
<dbReference type="InterPro" id="IPR029070">
    <property type="entry name" value="Chitinase_insertion_sf"/>
</dbReference>
<dbReference type="SMART" id="SM00495">
    <property type="entry name" value="ChtBD3"/>
    <property type="match status" value="2"/>
</dbReference>
<reference evidence="10" key="1">
    <citation type="submission" date="2020-05" db="EMBL/GenBank/DDBJ databases">
        <title>Genomic insights into acetone-butanol-ethanol (ABE) fermentation by sequencing solventogenic clostridia strains.</title>
        <authorList>
            <person name="Brown S."/>
        </authorList>
    </citation>
    <scope>NUCLEOTIDE SEQUENCE</scope>
    <source>
        <strain evidence="10">DJ126</strain>
    </source>
</reference>
<keyword evidence="5" id="KW-0119">Carbohydrate metabolism</keyword>
<dbReference type="InterPro" id="IPR050314">
    <property type="entry name" value="Glycosyl_Hydrlase_18"/>
</dbReference>
<dbReference type="GO" id="GO:0030246">
    <property type="term" value="F:carbohydrate binding"/>
    <property type="evidence" value="ECO:0007669"/>
    <property type="project" value="InterPro"/>
</dbReference>
<keyword evidence="4" id="KW-0624">Polysaccharide degradation</keyword>
<dbReference type="SUPFAM" id="SSF51445">
    <property type="entry name" value="(Trans)glycosidases"/>
    <property type="match status" value="1"/>
</dbReference>
<dbReference type="Gene3D" id="3.20.20.80">
    <property type="entry name" value="Glycosidases"/>
    <property type="match status" value="1"/>
</dbReference>
<evidence type="ECO:0000259" key="9">
    <source>
        <dbReference type="PROSITE" id="PS51910"/>
    </source>
</evidence>
<dbReference type="Gene3D" id="3.10.50.10">
    <property type="match status" value="1"/>
</dbReference>
<dbReference type="CDD" id="cd12215">
    <property type="entry name" value="ChiC_BD"/>
    <property type="match status" value="2"/>
</dbReference>
<dbReference type="GO" id="GO:0006032">
    <property type="term" value="P:chitin catabolic process"/>
    <property type="evidence" value="ECO:0007669"/>
    <property type="project" value="UniProtKB-KW"/>
</dbReference>
<dbReference type="PROSITE" id="PS01095">
    <property type="entry name" value="GH18_1"/>
    <property type="match status" value="1"/>
</dbReference>
<dbReference type="AlphaFoldDB" id="A0A9Q5GED3"/>
<dbReference type="Proteomes" id="UP000821656">
    <property type="component" value="Unassembled WGS sequence"/>
</dbReference>
<dbReference type="InterPro" id="IPR011583">
    <property type="entry name" value="Chitinase_II/V-like_cat"/>
</dbReference>
<proteinExistence type="predicted"/>
<feature type="domain" description="GH18" evidence="9">
    <location>
        <begin position="36"/>
        <end position="438"/>
    </location>
</feature>
<dbReference type="SUPFAM" id="SSF51055">
    <property type="entry name" value="Carbohydrate binding domain"/>
    <property type="match status" value="2"/>
</dbReference>
<dbReference type="InterPro" id="IPR017853">
    <property type="entry name" value="GH"/>
</dbReference>
<accession>A0A9Q5GED3</accession>
<dbReference type="PROSITE" id="PS51910">
    <property type="entry name" value="GH18_2"/>
    <property type="match status" value="1"/>
</dbReference>
<sequence length="602" mass="66748">MKHVTLKKFLAFFVVFLLTFTQITLMPKAAEKSDKKNVVVYFPNWGTYNAAHSSISVDQLPWDKVTVINHAFFEVDSSFKLNSTDSYADFDKSFPHSEGWDADKLRGHMGEYKYYKSQYPNVKLLISVGGWTRGANFHAMASSSSSRAVFINSVVDFLKKYPFIDGIDIDWEFPGIDRKADPNDQFDKGCPGGPEDKQNFTSLLREIRKAYNDNGLSNKMLTIAAPSGYDKAQYTEPNVYAQYLDFINVMTYDMHGAWETTTNHHAAIYPNPNDPSGTSPVDIKNKYNTDSAMRLYRDTYNIPASKLNVGTPFYSRGWKNVVNNGESLPGLFASANGAPVGTWDNAQTPGGQNPYFKMKELEKTSGYVKYRDPYAKVPYLYNASQGIMYTYEDEESLTERCNYVLNNGYGGMIAWEVSGDDPNGFPLTSLMANKLAGGSNPTTPSNPTNPSDPTNPANPTNPTDPANPSNPGTSYPAWDSSKAYVNGDIVSYNNNNYKAKWWTQGDKPGASDVWELIGAATPSNPTTPTTPTNPNNPTDPTNPSDPGTSYPAWDSSKAYVNGDIVSYNNNNYKAKWWTQGDKPGASDVWELIGAATPNNPKY</sequence>
<evidence type="ECO:0000256" key="5">
    <source>
        <dbReference type="ARBA" id="ARBA00023277"/>
    </source>
</evidence>
<name>A0A9Q5GED3_CLOBE</name>
<evidence type="ECO:0000313" key="11">
    <source>
        <dbReference type="Proteomes" id="UP000821656"/>
    </source>
</evidence>
<keyword evidence="6 7" id="KW-0326">Glycosidase</keyword>
<dbReference type="EMBL" id="JABSXK010000001">
    <property type="protein sequence ID" value="NRV11442.1"/>
    <property type="molecule type" value="Genomic_DNA"/>
</dbReference>
<dbReference type="Pfam" id="PF00704">
    <property type="entry name" value="Glyco_hydro_18"/>
    <property type="match status" value="1"/>
</dbReference>
<comment type="catalytic activity">
    <reaction evidence="1">
        <text>Random endo-hydrolysis of N-acetyl-beta-D-glucosaminide (1-&gt;4)-beta-linkages in chitin and chitodextrins.</text>
        <dbReference type="EC" id="3.2.1.14"/>
    </reaction>
</comment>
<keyword evidence="4" id="KW-0146">Chitin degradation</keyword>
<dbReference type="CDD" id="cd06548">
    <property type="entry name" value="GH18_chitinase"/>
    <property type="match status" value="1"/>
</dbReference>
<dbReference type="RefSeq" id="WP_077307235.1">
    <property type="nucleotide sequence ID" value="NZ_CP016090.1"/>
</dbReference>
<evidence type="ECO:0000256" key="8">
    <source>
        <dbReference type="SAM" id="MobiDB-lite"/>
    </source>
</evidence>
<dbReference type="SMART" id="SM00636">
    <property type="entry name" value="Glyco_18"/>
    <property type="match status" value="1"/>
</dbReference>
<dbReference type="SUPFAM" id="SSF54556">
    <property type="entry name" value="Chitinase insertion domain"/>
    <property type="match status" value="1"/>
</dbReference>
<gene>
    <name evidence="10" type="ORF">DFH45_004405</name>
</gene>
<feature type="region of interest" description="Disordered" evidence="8">
    <location>
        <begin position="433"/>
        <end position="475"/>
    </location>
</feature>
<dbReference type="InterPro" id="IPR036573">
    <property type="entry name" value="CBM_sf_5/12"/>
</dbReference>
<feature type="compositionally biased region" description="Low complexity" evidence="8">
    <location>
        <begin position="521"/>
        <end position="546"/>
    </location>
</feature>
<dbReference type="GO" id="GO:0008061">
    <property type="term" value="F:chitin binding"/>
    <property type="evidence" value="ECO:0007669"/>
    <property type="project" value="InterPro"/>
</dbReference>
<evidence type="ECO:0000313" key="10">
    <source>
        <dbReference type="EMBL" id="NRV11442.1"/>
    </source>
</evidence>
<organism evidence="10 11">
    <name type="scientific">Clostridium beijerinckii</name>
    <name type="common">Clostridium MP</name>
    <dbReference type="NCBI Taxonomy" id="1520"/>
    <lineage>
        <taxon>Bacteria</taxon>
        <taxon>Bacillati</taxon>
        <taxon>Bacillota</taxon>
        <taxon>Clostridia</taxon>
        <taxon>Eubacteriales</taxon>
        <taxon>Clostridiaceae</taxon>
        <taxon>Clostridium</taxon>
    </lineage>
</organism>
<evidence type="ECO:0000256" key="2">
    <source>
        <dbReference type="ARBA" id="ARBA00012729"/>
    </source>
</evidence>
<evidence type="ECO:0000256" key="6">
    <source>
        <dbReference type="ARBA" id="ARBA00023295"/>
    </source>
</evidence>
<feature type="compositionally biased region" description="Low complexity" evidence="8">
    <location>
        <begin position="439"/>
        <end position="471"/>
    </location>
</feature>
<protein>
    <recommendedName>
        <fullName evidence="2">chitinase</fullName>
        <ecNumber evidence="2">3.2.1.14</ecNumber>
    </recommendedName>
</protein>
<keyword evidence="3 7" id="KW-0378">Hydrolase</keyword>
<dbReference type="InterPro" id="IPR001579">
    <property type="entry name" value="Glyco_hydro_18_chit_AS"/>
</dbReference>
<dbReference type="GO" id="GO:0005975">
    <property type="term" value="P:carbohydrate metabolic process"/>
    <property type="evidence" value="ECO:0007669"/>
    <property type="project" value="InterPro"/>
</dbReference>